<feature type="transmembrane region" description="Helical" evidence="11">
    <location>
        <begin position="150"/>
        <end position="169"/>
    </location>
</feature>
<evidence type="ECO:0000256" key="9">
    <source>
        <dbReference type="ARBA" id="ARBA00040814"/>
    </source>
</evidence>
<evidence type="ECO:0000259" key="12">
    <source>
        <dbReference type="Pfam" id="PF01490"/>
    </source>
</evidence>
<gene>
    <name evidence="14" type="primary">SLC38A11</name>
</gene>
<dbReference type="PANTHER" id="PTHR22950:SF458">
    <property type="entry name" value="SODIUM-COUPLED NEUTRAL AMINO ACID TRANSPORTER 11-RELATED"/>
    <property type="match status" value="1"/>
</dbReference>
<keyword evidence="3" id="KW-0813">Transport</keyword>
<accession>A0ABM5DBB6</accession>
<dbReference type="GeneID" id="102525917"/>
<evidence type="ECO:0000256" key="2">
    <source>
        <dbReference type="ARBA" id="ARBA00008066"/>
    </source>
</evidence>
<feature type="transmembrane region" description="Helical" evidence="11">
    <location>
        <begin position="63"/>
        <end position="85"/>
    </location>
</feature>
<evidence type="ECO:0000256" key="4">
    <source>
        <dbReference type="ARBA" id="ARBA00022692"/>
    </source>
</evidence>
<evidence type="ECO:0000256" key="7">
    <source>
        <dbReference type="ARBA" id="ARBA00023136"/>
    </source>
</evidence>
<feature type="transmembrane region" description="Helical" evidence="11">
    <location>
        <begin position="37"/>
        <end position="57"/>
    </location>
</feature>
<evidence type="ECO:0000256" key="10">
    <source>
        <dbReference type="ARBA" id="ARBA00041723"/>
    </source>
</evidence>
<evidence type="ECO:0000313" key="14">
    <source>
        <dbReference type="RefSeq" id="XP_072818193.1"/>
    </source>
</evidence>
<keyword evidence="5" id="KW-0029">Amino-acid transport</keyword>
<evidence type="ECO:0000256" key="8">
    <source>
        <dbReference type="ARBA" id="ARBA00037101"/>
    </source>
</evidence>
<keyword evidence="6 11" id="KW-1133">Transmembrane helix</keyword>
<keyword evidence="4 11" id="KW-0812">Transmembrane</keyword>
<comment type="subcellular location">
    <subcellularLocation>
        <location evidence="1">Membrane</location>
        <topology evidence="1">Multi-pass membrane protein</topology>
    </subcellularLocation>
</comment>
<evidence type="ECO:0000256" key="3">
    <source>
        <dbReference type="ARBA" id="ARBA00022448"/>
    </source>
</evidence>
<evidence type="ECO:0000256" key="11">
    <source>
        <dbReference type="SAM" id="Phobius"/>
    </source>
</evidence>
<keyword evidence="7 11" id="KW-0472">Membrane</keyword>
<feature type="transmembrane region" description="Helical" evidence="11">
    <location>
        <begin position="181"/>
        <end position="201"/>
    </location>
</feature>
<feature type="transmembrane region" description="Helical" evidence="11">
    <location>
        <begin position="342"/>
        <end position="364"/>
    </location>
</feature>
<feature type="transmembrane region" description="Helical" evidence="11">
    <location>
        <begin position="282"/>
        <end position="302"/>
    </location>
</feature>
<evidence type="ECO:0000256" key="6">
    <source>
        <dbReference type="ARBA" id="ARBA00022989"/>
    </source>
</evidence>
<dbReference type="Pfam" id="PF01490">
    <property type="entry name" value="Aa_trans"/>
    <property type="match status" value="2"/>
</dbReference>
<dbReference type="InterPro" id="IPR013057">
    <property type="entry name" value="AA_transpt_TM"/>
</dbReference>
<evidence type="ECO:0000256" key="5">
    <source>
        <dbReference type="ARBA" id="ARBA00022970"/>
    </source>
</evidence>
<protein>
    <recommendedName>
        <fullName evidence="9">Putative sodium-coupled neutral amino acid transporter 11</fullName>
    </recommendedName>
    <alternativeName>
        <fullName evidence="10">Solute carrier family 38 member 11</fullName>
    </alternativeName>
</protein>
<evidence type="ECO:0000313" key="13">
    <source>
        <dbReference type="Proteomes" id="UP001652581"/>
    </source>
</evidence>
<organism evidence="13 14">
    <name type="scientific">Vicugna pacos</name>
    <name type="common">Alpaca</name>
    <name type="synonym">Lama pacos</name>
    <dbReference type="NCBI Taxonomy" id="30538"/>
    <lineage>
        <taxon>Eukaryota</taxon>
        <taxon>Metazoa</taxon>
        <taxon>Chordata</taxon>
        <taxon>Craniata</taxon>
        <taxon>Vertebrata</taxon>
        <taxon>Euteleostomi</taxon>
        <taxon>Mammalia</taxon>
        <taxon>Eutheria</taxon>
        <taxon>Laurasiatheria</taxon>
        <taxon>Artiodactyla</taxon>
        <taxon>Tylopoda</taxon>
        <taxon>Camelidae</taxon>
        <taxon>Vicugna</taxon>
    </lineage>
</organism>
<feature type="domain" description="Amino acid transporter transmembrane" evidence="12">
    <location>
        <begin position="233"/>
        <end position="363"/>
    </location>
</feature>
<keyword evidence="13" id="KW-1185">Reference proteome</keyword>
<name>A0ABM5DBB6_VICPA</name>
<dbReference type="Proteomes" id="UP001652581">
    <property type="component" value="Chromosome 5"/>
</dbReference>
<dbReference type="RefSeq" id="XP_072818193.1">
    <property type="nucleotide sequence ID" value="XM_072962092.1"/>
</dbReference>
<feature type="domain" description="Amino acid transporter transmembrane" evidence="12">
    <location>
        <begin position="38"/>
        <end position="230"/>
    </location>
</feature>
<feature type="transmembrane region" description="Helical" evidence="11">
    <location>
        <begin position="243"/>
        <end position="261"/>
    </location>
</feature>
<sequence length="409" mass="45062">MGYQGQRRVVPPQSDLDDRETLVSEHKHKGETCRQSAAVFNVVNSIIGSGIIGLPYSMNQAGFPLGILLLFWVSYITDFSLVLLIKGGALSGTDTYQSLVNKTFGFPGYLLLSVLQFLYPFIAMISYNIITGDTLSKVFQRIPGVDPENLLIGRHFIIVLSTIAFTLPLSLYRDIAKLGKISLVSTVLTTLILGIVMARVVSLSPHIPKTEDAWIFAKPNAIQAVGVMSFGDLFENYCRNDDLVTFGRFCYGVTVILTYPIECFVTREVIANVFFGGNLSPFFHIIITVIIITVATLVSLLIDCLGIVLELNGVLCAAPLIFIIPSACYLKLSEERRTHSDKIMSCVMLPIGAVVMVVGFVMAVTNPQDCTHGQEMFYCFPDNFSLTNISVSHFQLTTQPPILNISTFQ</sequence>
<reference evidence="14" key="1">
    <citation type="submission" date="2025-08" db="UniProtKB">
        <authorList>
            <consortium name="RefSeq"/>
        </authorList>
    </citation>
    <scope>IDENTIFICATION</scope>
</reference>
<comment type="function">
    <text evidence="8">Putative sodium-dependent amino acid/proton antiporter.</text>
</comment>
<proteinExistence type="inferred from homology"/>
<dbReference type="PANTHER" id="PTHR22950">
    <property type="entry name" value="AMINO ACID TRANSPORTER"/>
    <property type="match status" value="1"/>
</dbReference>
<feature type="transmembrane region" description="Helical" evidence="11">
    <location>
        <begin position="308"/>
        <end position="330"/>
    </location>
</feature>
<evidence type="ECO:0000256" key="1">
    <source>
        <dbReference type="ARBA" id="ARBA00004141"/>
    </source>
</evidence>
<feature type="transmembrane region" description="Helical" evidence="11">
    <location>
        <begin position="106"/>
        <end position="130"/>
    </location>
</feature>
<comment type="similarity">
    <text evidence="2">Belongs to the amino acid/polyamine transporter 2 family.</text>
</comment>